<dbReference type="RefSeq" id="XP_033403270.1">
    <property type="nucleotide sequence ID" value="XM_033536310.1"/>
</dbReference>
<accession>A0A6A6BTX0</accession>
<protein>
    <recommendedName>
        <fullName evidence="3">DNA polymerase epsilon subunit B</fullName>
    </recommendedName>
    <alternativeName>
        <fullName evidence="7">DNA polymerase II subunit 2</fullName>
    </alternativeName>
</protein>
<evidence type="ECO:0000256" key="8">
    <source>
        <dbReference type="SAM" id="MobiDB-lite"/>
    </source>
</evidence>
<keyword evidence="11" id="KW-1185">Reference proteome</keyword>
<feature type="region of interest" description="Disordered" evidence="8">
    <location>
        <begin position="634"/>
        <end position="682"/>
    </location>
</feature>
<dbReference type="GO" id="GO:0006261">
    <property type="term" value="P:DNA-templated DNA replication"/>
    <property type="evidence" value="ECO:0007669"/>
    <property type="project" value="InterPro"/>
</dbReference>
<evidence type="ECO:0000313" key="10">
    <source>
        <dbReference type="EMBL" id="KAF2147562.1"/>
    </source>
</evidence>
<evidence type="ECO:0000259" key="9">
    <source>
        <dbReference type="Pfam" id="PF04042"/>
    </source>
</evidence>
<gene>
    <name evidence="10" type="ORF">K452DRAFT_217748</name>
</gene>
<evidence type="ECO:0000256" key="4">
    <source>
        <dbReference type="ARBA" id="ARBA00022705"/>
    </source>
</evidence>
<evidence type="ECO:0000256" key="5">
    <source>
        <dbReference type="ARBA" id="ARBA00023125"/>
    </source>
</evidence>
<evidence type="ECO:0000256" key="6">
    <source>
        <dbReference type="ARBA" id="ARBA00023242"/>
    </source>
</evidence>
<evidence type="ECO:0000313" key="11">
    <source>
        <dbReference type="Proteomes" id="UP000799438"/>
    </source>
</evidence>
<dbReference type="Proteomes" id="UP000799438">
    <property type="component" value="Unassembled WGS sequence"/>
</dbReference>
<dbReference type="EMBL" id="ML995474">
    <property type="protein sequence ID" value="KAF2147562.1"/>
    <property type="molecule type" value="Genomic_DNA"/>
</dbReference>
<organism evidence="10 11">
    <name type="scientific">Aplosporella prunicola CBS 121167</name>
    <dbReference type="NCBI Taxonomy" id="1176127"/>
    <lineage>
        <taxon>Eukaryota</taxon>
        <taxon>Fungi</taxon>
        <taxon>Dikarya</taxon>
        <taxon>Ascomycota</taxon>
        <taxon>Pezizomycotina</taxon>
        <taxon>Dothideomycetes</taxon>
        <taxon>Dothideomycetes incertae sedis</taxon>
        <taxon>Botryosphaeriales</taxon>
        <taxon>Aplosporellaceae</taxon>
        <taxon>Aplosporella</taxon>
    </lineage>
</organism>
<feature type="domain" description="DNA polymerase alpha/delta/epsilon subunit B" evidence="9">
    <location>
        <begin position="452"/>
        <end position="731"/>
    </location>
</feature>
<feature type="region of interest" description="Disordered" evidence="8">
    <location>
        <begin position="172"/>
        <end position="192"/>
    </location>
</feature>
<keyword evidence="4" id="KW-0235">DNA replication</keyword>
<proteinExistence type="inferred from homology"/>
<dbReference type="PANTHER" id="PTHR12708:SF0">
    <property type="entry name" value="DNA POLYMERASE EPSILON SUBUNIT 2"/>
    <property type="match status" value="1"/>
</dbReference>
<evidence type="ECO:0000256" key="1">
    <source>
        <dbReference type="ARBA" id="ARBA00004123"/>
    </source>
</evidence>
<dbReference type="GeneID" id="54293806"/>
<keyword evidence="6" id="KW-0539">Nucleus</keyword>
<feature type="compositionally biased region" description="Acidic residues" evidence="8">
    <location>
        <begin position="175"/>
        <end position="185"/>
    </location>
</feature>
<comment type="similarity">
    <text evidence="2">Belongs to the DNA polymerase epsilon subunit B family.</text>
</comment>
<comment type="subcellular location">
    <subcellularLocation>
        <location evidence="1">Nucleus</location>
    </subcellularLocation>
</comment>
<dbReference type="GO" id="GO:0008622">
    <property type="term" value="C:epsilon DNA polymerase complex"/>
    <property type="evidence" value="ECO:0007669"/>
    <property type="project" value="InterPro"/>
</dbReference>
<dbReference type="OrthoDB" id="10254730at2759"/>
<dbReference type="GO" id="GO:0003677">
    <property type="term" value="F:DNA binding"/>
    <property type="evidence" value="ECO:0007669"/>
    <property type="project" value="UniProtKB-KW"/>
</dbReference>
<evidence type="ECO:0000256" key="3">
    <source>
        <dbReference type="ARBA" id="ARBA00016011"/>
    </source>
</evidence>
<dbReference type="GO" id="GO:0042276">
    <property type="term" value="P:error-prone translesion synthesis"/>
    <property type="evidence" value="ECO:0007669"/>
    <property type="project" value="TreeGrafter"/>
</dbReference>
<evidence type="ECO:0000256" key="7">
    <source>
        <dbReference type="ARBA" id="ARBA00032930"/>
    </source>
</evidence>
<evidence type="ECO:0000256" key="2">
    <source>
        <dbReference type="ARBA" id="ARBA00009560"/>
    </source>
</evidence>
<dbReference type="InterPro" id="IPR016266">
    <property type="entry name" value="POLE2"/>
</dbReference>
<dbReference type="PANTHER" id="PTHR12708">
    <property type="entry name" value="DNA POLYMERASE EPSILON SUBUNIT B"/>
    <property type="match status" value="1"/>
</dbReference>
<dbReference type="Pfam" id="PF04042">
    <property type="entry name" value="DNA_pol_E_B"/>
    <property type="match status" value="1"/>
</dbReference>
<keyword evidence="5" id="KW-0238">DNA-binding</keyword>
<dbReference type="InterPro" id="IPR007185">
    <property type="entry name" value="DNA_pol_a/d/e_bsu"/>
</dbReference>
<feature type="region of interest" description="Disordered" evidence="8">
    <location>
        <begin position="379"/>
        <end position="406"/>
    </location>
</feature>
<name>A0A6A6BTX0_9PEZI</name>
<reference evidence="10" key="1">
    <citation type="journal article" date="2020" name="Stud. Mycol.">
        <title>101 Dothideomycetes genomes: a test case for predicting lifestyles and emergence of pathogens.</title>
        <authorList>
            <person name="Haridas S."/>
            <person name="Albert R."/>
            <person name="Binder M."/>
            <person name="Bloem J."/>
            <person name="Labutti K."/>
            <person name="Salamov A."/>
            <person name="Andreopoulos B."/>
            <person name="Baker S."/>
            <person name="Barry K."/>
            <person name="Bills G."/>
            <person name="Bluhm B."/>
            <person name="Cannon C."/>
            <person name="Castanera R."/>
            <person name="Culley D."/>
            <person name="Daum C."/>
            <person name="Ezra D."/>
            <person name="Gonzalez J."/>
            <person name="Henrissat B."/>
            <person name="Kuo A."/>
            <person name="Liang C."/>
            <person name="Lipzen A."/>
            <person name="Lutzoni F."/>
            <person name="Magnuson J."/>
            <person name="Mondo S."/>
            <person name="Nolan M."/>
            <person name="Ohm R."/>
            <person name="Pangilinan J."/>
            <person name="Park H.-J."/>
            <person name="Ramirez L."/>
            <person name="Alfaro M."/>
            <person name="Sun H."/>
            <person name="Tritt A."/>
            <person name="Yoshinaga Y."/>
            <person name="Zwiers L.-H."/>
            <person name="Turgeon B."/>
            <person name="Goodwin S."/>
            <person name="Spatafora J."/>
            <person name="Crous P."/>
            <person name="Grigoriev I."/>
        </authorList>
    </citation>
    <scope>NUCLEOTIDE SEQUENCE</scope>
    <source>
        <strain evidence="10">CBS 121167</strain>
    </source>
</reference>
<feature type="compositionally biased region" description="Low complexity" evidence="8">
    <location>
        <begin position="394"/>
        <end position="406"/>
    </location>
</feature>
<sequence length="784" mass="82135">MASLNRPREPEPAAVLSSSPAFATPVAPTRPLRTAPIAAPAALKPTVLPVLLPPATLRPLAFRVFTKKHNLTLGSSALAALATFVGRHCGSGWREQGLAERVLEEVARAWKKGGGQVIVDAEGPLLKSILKTLEGCMSGGRVVQAKQPPALGRDASFKFGQPEKQDSFGMSELNVADDDDDDDDQDFKGSRDPRDWIKVVSAFEQPKMVYNVTKKHFDRSTARPSLFPPPSHKTDLFRQRYHIIHQRLLRNDAFQTPSFAGNRSSSLHRTASISTTSTNKITPVANLLGRSGSDHLLLGLLAVSPTGTLVLSDLSGSISLDLSHARPIPEDGAWFAPGMIVLVDGTYEEDYSNPQAGSAGALGATGGIGGTIGGKFIGFSVGHPPPERRSHTLGTPDAAASSTSDAGASMGPAFGWTDFLGLGSERATGARMRRIESRLLGPDAPAHKQTKIAIAADVCLDNPATFSALRALLGTYDALPPDEYPLAVVLMGNFVANAAMAGVPGQGSIEYKEHFNALAAVLGEFPRLVARTTLVFVPGDNDGWASAAAAGAAAPLPRLPVPDMFTSRVRRVVADANRDFGGSGGAAAVGGGPGRRREGEAIWTSNPARLTWFGVLGEMVLFRDDVTGRLRRTGIRNSREATVASVMPSSPPPPPPSMDMDTTTTTPAPPPAAQPAADPHTHTARALTRTLLDQSHLSPFALPTRPVHWDHAHALGLYPLPSAVVVADTGAPAFALRYAGVAVLNPGGLSVGRGGGGGGAGGKGGRARWVEYCVRGGGGAVREA</sequence>
<dbReference type="AlphaFoldDB" id="A0A6A6BTX0"/>